<evidence type="ECO:0000256" key="1">
    <source>
        <dbReference type="SAM" id="MobiDB-lite"/>
    </source>
</evidence>
<name>A0A8H7QUY6_9FUNG</name>
<sequence>MSKGHYVCQRAAHAIIAEFGPIRVSSDALSAINLFLDEFLALLIMSASTLDLVLLKTAVVQLLPHSLGKNSLVEAEIELKHQIEAEQHDFTTYEKMRHTVYPPEQIIPILQLACTDYCTLAAENHSSNAPHLQNDTITIAPVVVIYVTAIVEHIAEYILNSVAIAADQADAEHIRVKEVLLALLDDPQVNKLFRRMSLKEKLEKRASTYNNQYLPTPSPSPISFKRDTSTHHNPDISFNEFLEGESIEETRATPSSNCSMRSSDSISDRPLSIMSNGTVKSSGSKSRFNFFGNKEKRNSISLSFSSSKRSPMTSPTAPTFQTSVNDFDDLIRSGNTKKVSLTPNRLRSIEIKDDVTPWERFSTSNPKISQKSKKRTTSPPPPLPPLPRLTRGESPPLTPASSVASRPSQKSRHSIIYEDKPPTKSSIRSYSTHEELLVDETTNLMRNSSRMSTSGSLYSNHSRMSTTSGGSSSKEEKTKPRFERPSSMVVKRASMGSRPPSFHENVLMDVNGNILMAAAAGSVETTSKTFEDLRQQYEKRNPPIVPKINEEQQDMIYVMPSIPSRPQMSGHHHRNQKPRTVDRGCQTDIIPLHALTLEEQDEDEEWFIEEEEWEDHAEEEKFVAEWLLGNE</sequence>
<feature type="region of interest" description="Disordered" evidence="1">
    <location>
        <begin position="248"/>
        <end position="285"/>
    </location>
</feature>
<dbReference type="InterPro" id="IPR009072">
    <property type="entry name" value="Histone-fold"/>
</dbReference>
<feature type="compositionally biased region" description="Polar residues" evidence="1">
    <location>
        <begin position="399"/>
        <end position="408"/>
    </location>
</feature>
<dbReference type="Gene3D" id="1.10.20.10">
    <property type="entry name" value="Histone, subunit A"/>
    <property type="match status" value="1"/>
</dbReference>
<feature type="region of interest" description="Disordered" evidence="1">
    <location>
        <begin position="302"/>
        <end position="322"/>
    </location>
</feature>
<proteinExistence type="predicted"/>
<accession>A0A8H7QUY6</accession>
<feature type="compositionally biased region" description="Polar residues" evidence="1">
    <location>
        <begin position="311"/>
        <end position="322"/>
    </location>
</feature>
<evidence type="ECO:0000313" key="3">
    <source>
        <dbReference type="Proteomes" id="UP000603453"/>
    </source>
</evidence>
<organism evidence="2 3">
    <name type="scientific">Mucor saturninus</name>
    <dbReference type="NCBI Taxonomy" id="64648"/>
    <lineage>
        <taxon>Eukaryota</taxon>
        <taxon>Fungi</taxon>
        <taxon>Fungi incertae sedis</taxon>
        <taxon>Mucoromycota</taxon>
        <taxon>Mucoromycotina</taxon>
        <taxon>Mucoromycetes</taxon>
        <taxon>Mucorales</taxon>
        <taxon>Mucorineae</taxon>
        <taxon>Mucoraceae</taxon>
        <taxon>Mucor</taxon>
    </lineage>
</organism>
<dbReference type="GO" id="GO:0046982">
    <property type="term" value="F:protein heterodimerization activity"/>
    <property type="evidence" value="ECO:0007669"/>
    <property type="project" value="InterPro"/>
</dbReference>
<feature type="compositionally biased region" description="Basic and acidic residues" evidence="1">
    <location>
        <begin position="473"/>
        <end position="484"/>
    </location>
</feature>
<gene>
    <name evidence="2" type="ORF">INT47_005430</name>
</gene>
<feature type="compositionally biased region" description="Polar residues" evidence="1">
    <location>
        <begin position="440"/>
        <end position="464"/>
    </location>
</feature>
<reference evidence="2" key="1">
    <citation type="submission" date="2020-12" db="EMBL/GenBank/DDBJ databases">
        <title>Metabolic potential, ecology and presence of endohyphal bacteria is reflected in genomic diversity of Mucoromycotina.</title>
        <authorList>
            <person name="Muszewska A."/>
            <person name="Okrasinska A."/>
            <person name="Steczkiewicz K."/>
            <person name="Drgas O."/>
            <person name="Orlowska M."/>
            <person name="Perlinska-Lenart U."/>
            <person name="Aleksandrzak-Piekarczyk T."/>
            <person name="Szatraj K."/>
            <person name="Zielenkiewicz U."/>
            <person name="Pilsyk S."/>
            <person name="Malc E."/>
            <person name="Mieczkowski P."/>
            <person name="Kruszewska J.S."/>
            <person name="Biernat P."/>
            <person name="Pawlowska J."/>
        </authorList>
    </citation>
    <scope>NUCLEOTIDE SEQUENCE</scope>
    <source>
        <strain evidence="2">WA0000017839</strain>
    </source>
</reference>
<feature type="region of interest" description="Disordered" evidence="1">
    <location>
        <begin position="210"/>
        <end position="229"/>
    </location>
</feature>
<evidence type="ECO:0000313" key="2">
    <source>
        <dbReference type="EMBL" id="KAG2198745.1"/>
    </source>
</evidence>
<dbReference type="EMBL" id="JAEPRD010000106">
    <property type="protein sequence ID" value="KAG2198745.1"/>
    <property type="molecule type" value="Genomic_DNA"/>
</dbReference>
<feature type="compositionally biased region" description="Polar residues" evidence="1">
    <location>
        <begin position="252"/>
        <end position="265"/>
    </location>
</feature>
<feature type="compositionally biased region" description="Pro residues" evidence="1">
    <location>
        <begin position="378"/>
        <end position="387"/>
    </location>
</feature>
<keyword evidence="3" id="KW-1185">Reference proteome</keyword>
<dbReference type="OrthoDB" id="5382203at2759"/>
<dbReference type="AlphaFoldDB" id="A0A8H7QUY6"/>
<dbReference type="Proteomes" id="UP000603453">
    <property type="component" value="Unassembled WGS sequence"/>
</dbReference>
<feature type="compositionally biased region" description="Polar residues" evidence="1">
    <location>
        <begin position="273"/>
        <end position="285"/>
    </location>
</feature>
<comment type="caution">
    <text evidence="2">The sequence shown here is derived from an EMBL/GenBank/DDBJ whole genome shotgun (WGS) entry which is preliminary data.</text>
</comment>
<feature type="region of interest" description="Disordered" evidence="1">
    <location>
        <begin position="359"/>
        <end position="485"/>
    </location>
</feature>
<protein>
    <submittedName>
        <fullName evidence="2">Uncharacterized protein</fullName>
    </submittedName>
</protein>